<proteinExistence type="predicted"/>
<sequence length="163" mass="17565">MDMMTSDVTAPSPRPAGSGAGQAAAAGAHCVLMCGDTCRTDGCRPSPAIKTAACAAVAARLITALCQTASTKQLQVFKHYENQMSFSFIATFSANQMLFTPAFWKLVDVVHELATPRCTQPLSNPSLRRAIVRGGGSRREDMLRARARYQELCPKPTEPSHSY</sequence>
<keyword evidence="3" id="KW-1185">Reference proteome</keyword>
<comment type="caution">
    <text evidence="2">The sequence shown here is derived from an EMBL/GenBank/DDBJ whole genome shotgun (WGS) entry which is preliminary data.</text>
</comment>
<protein>
    <submittedName>
        <fullName evidence="2">Jg18554 protein</fullName>
    </submittedName>
</protein>
<reference evidence="2" key="1">
    <citation type="submission" date="2022-03" db="EMBL/GenBank/DDBJ databases">
        <authorList>
            <person name="Lindestad O."/>
        </authorList>
    </citation>
    <scope>NUCLEOTIDE SEQUENCE</scope>
</reference>
<evidence type="ECO:0000313" key="3">
    <source>
        <dbReference type="Proteomes" id="UP000838756"/>
    </source>
</evidence>
<feature type="region of interest" description="Disordered" evidence="1">
    <location>
        <begin position="1"/>
        <end position="20"/>
    </location>
</feature>
<evidence type="ECO:0000256" key="1">
    <source>
        <dbReference type="SAM" id="MobiDB-lite"/>
    </source>
</evidence>
<dbReference type="EMBL" id="CAKXAJ010010869">
    <property type="protein sequence ID" value="CAH2211683.1"/>
    <property type="molecule type" value="Genomic_DNA"/>
</dbReference>
<accession>A0A8S4QRM6</accession>
<evidence type="ECO:0000313" key="2">
    <source>
        <dbReference type="EMBL" id="CAH2211683.1"/>
    </source>
</evidence>
<organism evidence="2 3">
    <name type="scientific">Pararge aegeria aegeria</name>
    <dbReference type="NCBI Taxonomy" id="348720"/>
    <lineage>
        <taxon>Eukaryota</taxon>
        <taxon>Metazoa</taxon>
        <taxon>Ecdysozoa</taxon>
        <taxon>Arthropoda</taxon>
        <taxon>Hexapoda</taxon>
        <taxon>Insecta</taxon>
        <taxon>Pterygota</taxon>
        <taxon>Neoptera</taxon>
        <taxon>Endopterygota</taxon>
        <taxon>Lepidoptera</taxon>
        <taxon>Glossata</taxon>
        <taxon>Ditrysia</taxon>
        <taxon>Papilionoidea</taxon>
        <taxon>Nymphalidae</taxon>
        <taxon>Satyrinae</taxon>
        <taxon>Satyrini</taxon>
        <taxon>Parargina</taxon>
        <taxon>Pararge</taxon>
    </lineage>
</organism>
<gene>
    <name evidence="2" type="primary">jg18554</name>
    <name evidence="2" type="ORF">PAEG_LOCUS3394</name>
</gene>
<dbReference type="AlphaFoldDB" id="A0A8S4QRM6"/>
<name>A0A8S4QRM6_9NEOP</name>
<dbReference type="Proteomes" id="UP000838756">
    <property type="component" value="Unassembled WGS sequence"/>
</dbReference>